<keyword evidence="2" id="KW-1185">Reference proteome</keyword>
<dbReference type="Pfam" id="PF24018">
    <property type="entry name" value="DUF7331"/>
    <property type="match status" value="1"/>
</dbReference>
<gene>
    <name evidence="1" type="ordered locus">NP_1510A</name>
</gene>
<accession>A0A1U7EV16</accession>
<dbReference type="HOGENOM" id="CLU_206910_0_0_2"/>
<dbReference type="RefSeq" id="WP_011322480.1">
    <property type="nucleotide sequence ID" value="NC_007426.1"/>
</dbReference>
<sequence>MPEHNAPTEQDSTGAVEPAVADAVEATEAYETDEGVVFYDVENPLAWVQADHAVDLEAAL</sequence>
<reference evidence="1 2" key="1">
    <citation type="journal article" date="2005" name="Genome Res.">
        <title>Living with two extremes: conclusions from the genome sequence of Natronomonas pharaonis.</title>
        <authorList>
            <person name="Falb M."/>
            <person name="Pfeiffer F."/>
            <person name="Palm P."/>
            <person name="Rodewald K."/>
            <person name="Hickmann V."/>
            <person name="Tittor J."/>
            <person name="Oesterhelt D."/>
        </authorList>
    </citation>
    <scope>NUCLEOTIDE SEQUENCE [LARGE SCALE GENOMIC DNA]</scope>
    <source>
        <strain evidence="2">ATCC 35678 / DSM 2160 / CIP 103997 / JCM 8858 / NBRC 14720 / NCIMB 2260 / Gabara</strain>
    </source>
</reference>
<name>A0A1U7EV16_NATPD</name>
<dbReference type="EMBL" id="CR936257">
    <property type="protein sequence ID" value="CAI48846.1"/>
    <property type="molecule type" value="Genomic_DNA"/>
</dbReference>
<dbReference type="STRING" id="348780.NP_1510A"/>
<evidence type="ECO:0000313" key="1">
    <source>
        <dbReference type="EMBL" id="CAI48846.1"/>
    </source>
</evidence>
<protein>
    <submittedName>
        <fullName evidence="1">Uncharacterized protein</fullName>
    </submittedName>
</protein>
<proteinExistence type="predicted"/>
<dbReference type="eggNOG" id="arCOG06401">
    <property type="taxonomic scope" value="Archaea"/>
</dbReference>
<dbReference type="Proteomes" id="UP000002698">
    <property type="component" value="Chromosome"/>
</dbReference>
<dbReference type="KEGG" id="nph:NP_1510A"/>
<dbReference type="InterPro" id="IPR055755">
    <property type="entry name" value="DUF7331"/>
</dbReference>
<organism evidence="1 2">
    <name type="scientific">Natronomonas pharaonis (strain ATCC 35678 / DSM 2160 / CIP 103997 / JCM 8858 / NBRC 14720 / NCIMB 2260 / Gabara)</name>
    <name type="common">Halobacterium pharaonis</name>
    <dbReference type="NCBI Taxonomy" id="348780"/>
    <lineage>
        <taxon>Archaea</taxon>
        <taxon>Methanobacteriati</taxon>
        <taxon>Methanobacteriota</taxon>
        <taxon>Stenosarchaea group</taxon>
        <taxon>Halobacteria</taxon>
        <taxon>Halobacteriales</taxon>
        <taxon>Natronomonadaceae</taxon>
        <taxon>Natronomonas</taxon>
    </lineage>
</organism>
<evidence type="ECO:0000313" key="2">
    <source>
        <dbReference type="Proteomes" id="UP000002698"/>
    </source>
</evidence>
<dbReference type="GeneID" id="3701164"/>
<dbReference type="AlphaFoldDB" id="A0A1U7EV16"/>
<dbReference type="EnsemblBacteria" id="CAI48846">
    <property type="protein sequence ID" value="CAI48846"/>
    <property type="gene ID" value="NP_1510A"/>
</dbReference>